<dbReference type="PANTHER" id="PTHR23093:SF17">
    <property type="entry name" value="GLUTAMATE-RICH PROTEIN 6B"/>
    <property type="match status" value="1"/>
</dbReference>
<dbReference type="Proteomes" id="UP001652624">
    <property type="component" value="Chromosome 7"/>
</dbReference>
<accession>A0ABM3XKK4</accession>
<dbReference type="Pfam" id="PF14977">
    <property type="entry name" value="FAM194"/>
    <property type="match status" value="1"/>
</dbReference>
<evidence type="ECO:0000259" key="1">
    <source>
        <dbReference type="Pfam" id="PF14977"/>
    </source>
</evidence>
<gene>
    <name evidence="3" type="primary">ERICH6B</name>
</gene>
<feature type="domain" description="FAM194 C-terminal" evidence="1">
    <location>
        <begin position="91"/>
        <end position="290"/>
    </location>
</feature>
<sequence>MKRQGSQGNRKLNQCGARIRIRIRAQAAQVQLCPLLPLQDMFTFAPSASENDGRVRSQVSSTGNKYLFLNEDDQSLCISHRFVFSSQVHQTEGKIIYYPSGKVFQVVFPDSSGQLHYPSGNLALLILTTKEGNFTFIILEDNKEKYFRAFVNNKGDATFYDENGEICLNLSPNLGYYFPKGQHQKAWNWWNLSNHVHAPPVQSISLKINQHIKFNIRNQETVILSFTCGKKHIYLNMGTKYKFISSDELTEMKKVATLEVEVGLTAQKIQTLLGKMSKLLNILTAYDLETFIAEAGVLLIKCMIVKSAKGWVTRLP</sequence>
<dbReference type="PANTHER" id="PTHR23093">
    <property type="entry name" value="SIMILAR TO CHROMOSOME 3 OPEN READING FRAME 20"/>
    <property type="match status" value="1"/>
</dbReference>
<reference evidence="3" key="1">
    <citation type="submission" date="2025-08" db="UniProtKB">
        <authorList>
            <consortium name="RefSeq"/>
        </authorList>
    </citation>
    <scope>IDENTIFICATION</scope>
</reference>
<keyword evidence="2" id="KW-1185">Reference proteome</keyword>
<evidence type="ECO:0000313" key="3">
    <source>
        <dbReference type="RefSeq" id="XP_060049348.1"/>
    </source>
</evidence>
<dbReference type="RefSeq" id="XP_060049348.1">
    <property type="nucleotide sequence ID" value="XM_060193365.1"/>
</dbReference>
<name>A0ABM3XKK4_ERIEU</name>
<dbReference type="GeneID" id="132539223"/>
<proteinExistence type="predicted"/>
<protein>
    <submittedName>
        <fullName evidence="3">Glutamate-rich protein 6B</fullName>
    </submittedName>
</protein>
<dbReference type="InterPro" id="IPR029281">
    <property type="entry name" value="FAM194_C"/>
</dbReference>
<organism evidence="2 3">
    <name type="scientific">Erinaceus europaeus</name>
    <name type="common">Western European hedgehog</name>
    <dbReference type="NCBI Taxonomy" id="9365"/>
    <lineage>
        <taxon>Eukaryota</taxon>
        <taxon>Metazoa</taxon>
        <taxon>Chordata</taxon>
        <taxon>Craniata</taxon>
        <taxon>Vertebrata</taxon>
        <taxon>Euteleostomi</taxon>
        <taxon>Mammalia</taxon>
        <taxon>Eutheria</taxon>
        <taxon>Laurasiatheria</taxon>
        <taxon>Eulipotyphla</taxon>
        <taxon>Erinaceidae</taxon>
        <taxon>Erinaceinae</taxon>
        <taxon>Erinaceus</taxon>
    </lineage>
</organism>
<evidence type="ECO:0000313" key="2">
    <source>
        <dbReference type="Proteomes" id="UP001652624"/>
    </source>
</evidence>